<dbReference type="OrthoDB" id="2941987at2"/>
<name>A0A370GW44_9BACI</name>
<dbReference type="RefSeq" id="WP_114744104.1">
    <property type="nucleotide sequence ID" value="NZ_QQAY01000001.1"/>
</dbReference>
<proteinExistence type="predicted"/>
<evidence type="ECO:0008006" key="4">
    <source>
        <dbReference type="Google" id="ProtNLM"/>
    </source>
</evidence>
<sequence length="173" mass="20243">MKKILILTAAALLLALPGTVLAHNTSGAPIEHRHHMGNHQDWMKQQQKHQEMLLSLVKQYSPDTLSNWQKVIADRNDLMKQFRDPALREKFKEAHKKQWDKLSEEEKQKLFQQKKAEWTAKKEAQKKFTEDLKTAIDAKDQAKIKQLLDQKYTQMAEKNKMLSDKIAELKSQN</sequence>
<organism evidence="2 3">
    <name type="scientific">Falsibacillus pallidus</name>
    <dbReference type="NCBI Taxonomy" id="493781"/>
    <lineage>
        <taxon>Bacteria</taxon>
        <taxon>Bacillati</taxon>
        <taxon>Bacillota</taxon>
        <taxon>Bacilli</taxon>
        <taxon>Bacillales</taxon>
        <taxon>Bacillaceae</taxon>
        <taxon>Falsibacillus</taxon>
    </lineage>
</organism>
<evidence type="ECO:0000313" key="3">
    <source>
        <dbReference type="Proteomes" id="UP000255326"/>
    </source>
</evidence>
<reference evidence="2 3" key="1">
    <citation type="submission" date="2018-07" db="EMBL/GenBank/DDBJ databases">
        <title>Genomic Encyclopedia of Type Strains, Phase IV (KMG-IV): sequencing the most valuable type-strain genomes for metagenomic binning, comparative biology and taxonomic classification.</title>
        <authorList>
            <person name="Goeker M."/>
        </authorList>
    </citation>
    <scope>NUCLEOTIDE SEQUENCE [LARGE SCALE GENOMIC DNA]</scope>
    <source>
        <strain evidence="2 3">DSM 25281</strain>
    </source>
</reference>
<dbReference type="AlphaFoldDB" id="A0A370GW44"/>
<accession>A0A370GW44</accession>
<keyword evidence="3" id="KW-1185">Reference proteome</keyword>
<comment type="caution">
    <text evidence="2">The sequence shown here is derived from an EMBL/GenBank/DDBJ whole genome shotgun (WGS) entry which is preliminary data.</text>
</comment>
<dbReference type="Proteomes" id="UP000255326">
    <property type="component" value="Unassembled WGS sequence"/>
</dbReference>
<evidence type="ECO:0000256" key="1">
    <source>
        <dbReference type="SAM" id="SignalP"/>
    </source>
</evidence>
<keyword evidence="1" id="KW-0732">Signal</keyword>
<feature type="signal peptide" evidence="1">
    <location>
        <begin position="1"/>
        <end position="22"/>
    </location>
</feature>
<evidence type="ECO:0000313" key="2">
    <source>
        <dbReference type="EMBL" id="RDI47905.1"/>
    </source>
</evidence>
<protein>
    <recommendedName>
        <fullName evidence="4">LTXXQ motif family protein</fullName>
    </recommendedName>
</protein>
<dbReference type="EMBL" id="QQAY01000001">
    <property type="protein sequence ID" value="RDI47905.1"/>
    <property type="molecule type" value="Genomic_DNA"/>
</dbReference>
<feature type="chain" id="PRO_5016943039" description="LTXXQ motif family protein" evidence="1">
    <location>
        <begin position="23"/>
        <end position="173"/>
    </location>
</feature>
<gene>
    <name evidence="2" type="ORF">DFR59_101570</name>
</gene>